<dbReference type="Gene3D" id="1.10.10.10">
    <property type="entry name" value="Winged helix-like DNA-binding domain superfamily/Winged helix DNA-binding domain"/>
    <property type="match status" value="1"/>
</dbReference>
<evidence type="ECO:0000256" key="3">
    <source>
        <dbReference type="ARBA" id="ARBA00023163"/>
    </source>
</evidence>
<dbReference type="SMART" id="SM00895">
    <property type="entry name" value="FCD"/>
    <property type="match status" value="1"/>
</dbReference>
<evidence type="ECO:0000256" key="1">
    <source>
        <dbReference type="ARBA" id="ARBA00023015"/>
    </source>
</evidence>
<feature type="domain" description="HTH gntR-type" evidence="4">
    <location>
        <begin position="9"/>
        <end position="76"/>
    </location>
</feature>
<dbReference type="InterPro" id="IPR000524">
    <property type="entry name" value="Tscrpt_reg_HTH_GntR"/>
</dbReference>
<evidence type="ECO:0000313" key="5">
    <source>
        <dbReference type="EMBL" id="MDA7418269.1"/>
    </source>
</evidence>
<dbReference type="PROSITE" id="PS50949">
    <property type="entry name" value="HTH_GNTR"/>
    <property type="match status" value="1"/>
</dbReference>
<dbReference type="Pfam" id="PF07729">
    <property type="entry name" value="FCD"/>
    <property type="match status" value="1"/>
</dbReference>
<dbReference type="SMART" id="SM00345">
    <property type="entry name" value="HTH_GNTR"/>
    <property type="match status" value="1"/>
</dbReference>
<dbReference type="EMBL" id="JAQIPB010000009">
    <property type="protein sequence ID" value="MDA7418269.1"/>
    <property type="molecule type" value="Genomic_DNA"/>
</dbReference>
<dbReference type="RefSeq" id="WP_271429488.1">
    <property type="nucleotide sequence ID" value="NZ_JAQIPB010000009.1"/>
</dbReference>
<dbReference type="InterPro" id="IPR011711">
    <property type="entry name" value="GntR_C"/>
</dbReference>
<evidence type="ECO:0000256" key="2">
    <source>
        <dbReference type="ARBA" id="ARBA00023125"/>
    </source>
</evidence>
<keyword evidence="1" id="KW-0805">Transcription regulation</keyword>
<protein>
    <submittedName>
        <fullName evidence="5">GntR family transcriptional regulator</fullName>
    </submittedName>
</protein>
<evidence type="ECO:0000313" key="6">
    <source>
        <dbReference type="Proteomes" id="UP001212602"/>
    </source>
</evidence>
<dbReference type="PANTHER" id="PTHR43537">
    <property type="entry name" value="TRANSCRIPTIONAL REGULATOR, GNTR FAMILY"/>
    <property type="match status" value="1"/>
</dbReference>
<dbReference type="SUPFAM" id="SSF48008">
    <property type="entry name" value="GntR ligand-binding domain-like"/>
    <property type="match status" value="1"/>
</dbReference>
<dbReference type="PANTHER" id="PTHR43537:SF39">
    <property type="entry name" value="HTH-TYPE TRANSCRIPTIONAL REGULATOR MCBR"/>
    <property type="match status" value="1"/>
</dbReference>
<dbReference type="Proteomes" id="UP001212602">
    <property type="component" value="Unassembled WGS sequence"/>
</dbReference>
<proteinExistence type="predicted"/>
<comment type="caution">
    <text evidence="5">The sequence shown here is derived from an EMBL/GenBank/DDBJ whole genome shotgun (WGS) entry which is preliminary data.</text>
</comment>
<dbReference type="Gene3D" id="1.20.120.530">
    <property type="entry name" value="GntR ligand-binding domain-like"/>
    <property type="match status" value="1"/>
</dbReference>
<sequence>MEDAPLIRESLNGQAYARLCRDLKAGRFAPGEKLKLRDLAAEMGISPTPVREALARLISEQALEQVGHHSVRVPVMDEQRFAEVRELRLVLEGRAAAHAAAHATTADVRRLEALHELMASQREEGDAAAELLAAERFHMELYALARMPVLQRMVEGLWLQCGPLMRALTTHALAQPRRQHPHHQVLRGLRKSDSELARKGVEEEIERTSAPILAYLRERGGAAEAPVRRRAGAPA</sequence>
<dbReference type="AlphaFoldDB" id="A0AAE3NBV7"/>
<accession>A0AAE3NBV7</accession>
<dbReference type="InterPro" id="IPR036388">
    <property type="entry name" value="WH-like_DNA-bd_sf"/>
</dbReference>
<dbReference type="InterPro" id="IPR036390">
    <property type="entry name" value="WH_DNA-bd_sf"/>
</dbReference>
<name>A0AAE3NBV7_9BURK</name>
<keyword evidence="3" id="KW-0804">Transcription</keyword>
<gene>
    <name evidence="5" type="ORF">PGB34_18030</name>
</gene>
<dbReference type="Pfam" id="PF00392">
    <property type="entry name" value="GntR"/>
    <property type="match status" value="1"/>
</dbReference>
<keyword evidence="2" id="KW-0238">DNA-binding</keyword>
<reference evidence="5" key="1">
    <citation type="submission" date="2023-01" db="EMBL/GenBank/DDBJ databases">
        <title>Xenophilus mangrovi sp. nov., isolated from soil of Mangrove nature reserve.</title>
        <authorList>
            <person name="Xu S."/>
            <person name="Liu Z."/>
            <person name="Xu Y."/>
        </authorList>
    </citation>
    <scope>NUCLEOTIDE SEQUENCE</scope>
    <source>
        <strain evidence="5">YW8</strain>
    </source>
</reference>
<dbReference type="GO" id="GO:0003677">
    <property type="term" value="F:DNA binding"/>
    <property type="evidence" value="ECO:0007669"/>
    <property type="project" value="UniProtKB-KW"/>
</dbReference>
<evidence type="ECO:0000259" key="4">
    <source>
        <dbReference type="PROSITE" id="PS50949"/>
    </source>
</evidence>
<dbReference type="InterPro" id="IPR008920">
    <property type="entry name" value="TF_FadR/GntR_C"/>
</dbReference>
<dbReference type="GO" id="GO:0003700">
    <property type="term" value="F:DNA-binding transcription factor activity"/>
    <property type="evidence" value="ECO:0007669"/>
    <property type="project" value="InterPro"/>
</dbReference>
<keyword evidence="6" id="KW-1185">Reference proteome</keyword>
<organism evidence="5 6">
    <name type="scientific">Xenophilus arseniciresistens</name>
    <dbReference type="NCBI Taxonomy" id="1283306"/>
    <lineage>
        <taxon>Bacteria</taxon>
        <taxon>Pseudomonadati</taxon>
        <taxon>Pseudomonadota</taxon>
        <taxon>Betaproteobacteria</taxon>
        <taxon>Burkholderiales</taxon>
        <taxon>Comamonadaceae</taxon>
        <taxon>Xenophilus</taxon>
    </lineage>
</organism>
<dbReference type="SUPFAM" id="SSF46785">
    <property type="entry name" value="Winged helix' DNA-binding domain"/>
    <property type="match status" value="1"/>
</dbReference>